<dbReference type="EMBL" id="CP117684">
    <property type="protein sequence ID" value="WDC92861.1"/>
    <property type="molecule type" value="Genomic_DNA"/>
</dbReference>
<accession>A0AAJ5UPP7</accession>
<sequence>MSHKEKGESEEKSTLTEHSIFAGLTFHGKPVSKEEYLKHYDEYVRRCSDVKEANSLADELTPKRIISGTIKAAAIRFRNSH</sequence>
<proteinExistence type="predicted"/>
<name>A0AAJ5UPP7_LATCU</name>
<evidence type="ECO:0000313" key="2">
    <source>
        <dbReference type="Proteomes" id="UP001215533"/>
    </source>
</evidence>
<dbReference type="Proteomes" id="UP001215533">
    <property type="component" value="Plasmid p1_CACC879"/>
</dbReference>
<protein>
    <submittedName>
        <fullName evidence="1">Uncharacterized protein</fullName>
    </submittedName>
</protein>
<organism evidence="1 2">
    <name type="scientific">Latilactobacillus curvatus</name>
    <name type="common">Lactobacillus curvatus</name>
    <dbReference type="NCBI Taxonomy" id="28038"/>
    <lineage>
        <taxon>Bacteria</taxon>
        <taxon>Bacillati</taxon>
        <taxon>Bacillota</taxon>
        <taxon>Bacilli</taxon>
        <taxon>Lactobacillales</taxon>
        <taxon>Lactobacillaceae</taxon>
        <taxon>Latilactobacillus</taxon>
    </lineage>
</organism>
<evidence type="ECO:0000313" key="1">
    <source>
        <dbReference type="EMBL" id="WDC92861.1"/>
    </source>
</evidence>
<geneLocation type="plasmid" evidence="1 2">
    <name>p1_CACC879</name>
</geneLocation>
<reference evidence="1" key="1">
    <citation type="submission" date="2023-02" db="EMBL/GenBank/DDBJ databases">
        <title>Complete genome sequence of Lactobacillus curvatus CACC879 isolated from Pig feces.</title>
        <authorList>
            <person name="Park S."/>
            <person name="Park M.A."/>
            <person name="Kim D.-H."/>
            <person name="Kim Y."/>
        </authorList>
    </citation>
    <scope>NUCLEOTIDE SEQUENCE</scope>
    <source>
        <strain evidence="1">Curvatus</strain>
        <plasmid evidence="1">p1_CACC879</plasmid>
    </source>
</reference>
<dbReference type="AlphaFoldDB" id="A0AAJ5UPP7"/>
<keyword evidence="1" id="KW-0614">Plasmid</keyword>
<gene>
    <name evidence="1" type="ORF">PSR33_09890</name>
</gene>